<dbReference type="STRING" id="765440.A0A0C3F9Q5"/>
<dbReference type="InParanoid" id="A0A0C3F9Q5"/>
<evidence type="ECO:0000313" key="1">
    <source>
        <dbReference type="EMBL" id="KIM81395.1"/>
    </source>
</evidence>
<sequence length="147" mass="16917">MNMAKDVKRVYPHAVSLMENVRTYGQTLDLVENNKGIEWLVAEYRNEAQQMVSRGMNICWDYFINQYNGARYVSSMDGRDNQHIQFVQEFANIVLILQDKTNSVIDLYKVILRAVEDPATCPYTNEAFSELLIKIQAARDMPTLSTG</sequence>
<dbReference type="AlphaFoldDB" id="A0A0C3F9Q5"/>
<dbReference type="Proteomes" id="UP000054166">
    <property type="component" value="Unassembled WGS sequence"/>
</dbReference>
<proteinExistence type="predicted"/>
<accession>A0A0C3F9Q5</accession>
<organism evidence="1 2">
    <name type="scientific">Piloderma croceum (strain F 1598)</name>
    <dbReference type="NCBI Taxonomy" id="765440"/>
    <lineage>
        <taxon>Eukaryota</taxon>
        <taxon>Fungi</taxon>
        <taxon>Dikarya</taxon>
        <taxon>Basidiomycota</taxon>
        <taxon>Agaricomycotina</taxon>
        <taxon>Agaricomycetes</taxon>
        <taxon>Agaricomycetidae</taxon>
        <taxon>Atheliales</taxon>
        <taxon>Atheliaceae</taxon>
        <taxon>Piloderma</taxon>
    </lineage>
</organism>
<name>A0A0C3F9Q5_PILCF</name>
<keyword evidence="2" id="KW-1185">Reference proteome</keyword>
<reference evidence="1 2" key="1">
    <citation type="submission" date="2014-04" db="EMBL/GenBank/DDBJ databases">
        <authorList>
            <consortium name="DOE Joint Genome Institute"/>
            <person name="Kuo A."/>
            <person name="Tarkka M."/>
            <person name="Buscot F."/>
            <person name="Kohler A."/>
            <person name="Nagy L.G."/>
            <person name="Floudas D."/>
            <person name="Copeland A."/>
            <person name="Barry K.W."/>
            <person name="Cichocki N."/>
            <person name="Veneault-Fourrey C."/>
            <person name="LaButti K."/>
            <person name="Lindquist E.A."/>
            <person name="Lipzen A."/>
            <person name="Lundell T."/>
            <person name="Morin E."/>
            <person name="Murat C."/>
            <person name="Sun H."/>
            <person name="Tunlid A."/>
            <person name="Henrissat B."/>
            <person name="Grigoriev I.V."/>
            <person name="Hibbett D.S."/>
            <person name="Martin F."/>
            <person name="Nordberg H.P."/>
            <person name="Cantor M.N."/>
            <person name="Hua S.X."/>
        </authorList>
    </citation>
    <scope>NUCLEOTIDE SEQUENCE [LARGE SCALE GENOMIC DNA]</scope>
    <source>
        <strain evidence="1 2">F 1598</strain>
    </source>
</reference>
<gene>
    <name evidence="1" type="ORF">PILCRDRAFT_8759</name>
</gene>
<dbReference type="OrthoDB" id="3223042at2759"/>
<protein>
    <submittedName>
        <fullName evidence="1">Uncharacterized protein</fullName>
    </submittedName>
</protein>
<dbReference type="HOGENOM" id="CLU_1768802_0_0_1"/>
<evidence type="ECO:0000313" key="2">
    <source>
        <dbReference type="Proteomes" id="UP000054166"/>
    </source>
</evidence>
<dbReference type="EMBL" id="KN832999">
    <property type="protein sequence ID" value="KIM81395.1"/>
    <property type="molecule type" value="Genomic_DNA"/>
</dbReference>
<reference evidence="2" key="2">
    <citation type="submission" date="2015-01" db="EMBL/GenBank/DDBJ databases">
        <title>Evolutionary Origins and Diversification of the Mycorrhizal Mutualists.</title>
        <authorList>
            <consortium name="DOE Joint Genome Institute"/>
            <consortium name="Mycorrhizal Genomics Consortium"/>
            <person name="Kohler A."/>
            <person name="Kuo A."/>
            <person name="Nagy L.G."/>
            <person name="Floudas D."/>
            <person name="Copeland A."/>
            <person name="Barry K.W."/>
            <person name="Cichocki N."/>
            <person name="Veneault-Fourrey C."/>
            <person name="LaButti K."/>
            <person name="Lindquist E.A."/>
            <person name="Lipzen A."/>
            <person name="Lundell T."/>
            <person name="Morin E."/>
            <person name="Murat C."/>
            <person name="Riley R."/>
            <person name="Ohm R."/>
            <person name="Sun H."/>
            <person name="Tunlid A."/>
            <person name="Henrissat B."/>
            <person name="Grigoriev I.V."/>
            <person name="Hibbett D.S."/>
            <person name="Martin F."/>
        </authorList>
    </citation>
    <scope>NUCLEOTIDE SEQUENCE [LARGE SCALE GENOMIC DNA]</scope>
    <source>
        <strain evidence="2">F 1598</strain>
    </source>
</reference>